<dbReference type="PATRIC" id="fig|1423769.4.peg.1261"/>
<dbReference type="Gene3D" id="3.90.550.10">
    <property type="entry name" value="Spore Coat Polysaccharide Biosynthesis Protein SpsA, Chain A"/>
    <property type="match status" value="1"/>
</dbReference>
<evidence type="ECO:0000313" key="4">
    <source>
        <dbReference type="EMBL" id="KRL44337.1"/>
    </source>
</evidence>
<dbReference type="GO" id="GO:0046872">
    <property type="term" value="F:metal ion binding"/>
    <property type="evidence" value="ECO:0007669"/>
    <property type="project" value="UniProtKB-KW"/>
</dbReference>
<dbReference type="PANTHER" id="PTHR13778">
    <property type="entry name" value="GLYCOSYLTRANSFERASE 8 DOMAIN-CONTAINING PROTEIN"/>
    <property type="match status" value="1"/>
</dbReference>
<dbReference type="SUPFAM" id="SSF53448">
    <property type="entry name" value="Nucleotide-diphospho-sugar transferases"/>
    <property type="match status" value="1"/>
</dbReference>
<dbReference type="InterPro" id="IPR002495">
    <property type="entry name" value="Glyco_trans_8"/>
</dbReference>
<keyword evidence="3" id="KW-0479">Metal-binding</keyword>
<evidence type="ECO:0000256" key="1">
    <source>
        <dbReference type="ARBA" id="ARBA00022676"/>
    </source>
</evidence>
<organism evidence="4 5">
    <name type="scientific">Lacticaseibacillus manihotivorans DSM 13343 = JCM 12514</name>
    <dbReference type="NCBI Taxonomy" id="1423769"/>
    <lineage>
        <taxon>Bacteria</taxon>
        <taxon>Bacillati</taxon>
        <taxon>Bacillota</taxon>
        <taxon>Bacilli</taxon>
        <taxon>Lactobacillales</taxon>
        <taxon>Lactobacillaceae</taxon>
        <taxon>Lacticaseibacillus</taxon>
    </lineage>
</organism>
<dbReference type="OrthoDB" id="9798746at2"/>
<sequence>MIPVCYSIDDHYAAPFAVSLQSLQAHAHDPRGYRVIVLAQNLSQDTRNTLADMITSPLVHLEFVTIDANTLAQIDDQGNKLRCDYFTFTIYLRLFIPQLFPELNKAVYLDADTLVLEDVAKLFDHHLVQQLVGAVSDPFIANDPITNRYARVAIGVPAEHYLNSGVLVMNLKAMRAVDFTGHFLSLLHTYHFQSLAPDQDYLNAIVQQRVLWLNGSWNRQGDAGLAQIVHFNLFAKPWHYANVSYQDAFWYYADLTPFGAALHEQLTHYDHQDEDQVHMQDLVASAERIAKLDTTFANVRDAGVAVAL</sequence>
<dbReference type="PANTHER" id="PTHR13778:SF47">
    <property type="entry name" value="LIPOPOLYSACCHARIDE 1,3-GALACTOSYLTRANSFERASE"/>
    <property type="match status" value="1"/>
</dbReference>
<dbReference type="InterPro" id="IPR050748">
    <property type="entry name" value="Glycosyltrans_8_dom-fam"/>
</dbReference>
<gene>
    <name evidence="4" type="ORF">FD01_GL001168</name>
</gene>
<keyword evidence="2 4" id="KW-0808">Transferase</keyword>
<keyword evidence="1" id="KW-0328">Glycosyltransferase</keyword>
<dbReference type="RefSeq" id="WP_054717998.1">
    <property type="nucleotide sequence ID" value="NZ_AZEU01000158.1"/>
</dbReference>
<dbReference type="EMBL" id="AZEU01000158">
    <property type="protein sequence ID" value="KRL44337.1"/>
    <property type="molecule type" value="Genomic_DNA"/>
</dbReference>
<evidence type="ECO:0000256" key="2">
    <source>
        <dbReference type="ARBA" id="ARBA00022679"/>
    </source>
</evidence>
<dbReference type="GO" id="GO:0016757">
    <property type="term" value="F:glycosyltransferase activity"/>
    <property type="evidence" value="ECO:0007669"/>
    <property type="project" value="UniProtKB-KW"/>
</dbReference>
<dbReference type="Proteomes" id="UP000051790">
    <property type="component" value="Unassembled WGS sequence"/>
</dbReference>
<dbReference type="CDD" id="cd04194">
    <property type="entry name" value="GT8_A4GalT_like"/>
    <property type="match status" value="1"/>
</dbReference>
<keyword evidence="5" id="KW-1185">Reference proteome</keyword>
<accession>A0A0R1QIG9</accession>
<dbReference type="InterPro" id="IPR029044">
    <property type="entry name" value="Nucleotide-diphossugar_trans"/>
</dbReference>
<dbReference type="Pfam" id="PF01501">
    <property type="entry name" value="Glyco_transf_8"/>
    <property type="match status" value="1"/>
</dbReference>
<dbReference type="AlphaFoldDB" id="A0A0R1QIG9"/>
<evidence type="ECO:0000313" key="5">
    <source>
        <dbReference type="Proteomes" id="UP000051790"/>
    </source>
</evidence>
<protein>
    <submittedName>
        <fullName evidence="4">Glycosyltransferase, family 8</fullName>
    </submittedName>
</protein>
<comment type="caution">
    <text evidence="4">The sequence shown here is derived from an EMBL/GenBank/DDBJ whole genome shotgun (WGS) entry which is preliminary data.</text>
</comment>
<reference evidence="4 5" key="1">
    <citation type="journal article" date="2015" name="Genome Announc.">
        <title>Expanding the biotechnology potential of lactobacilli through comparative genomics of 213 strains and associated genera.</title>
        <authorList>
            <person name="Sun Z."/>
            <person name="Harris H.M."/>
            <person name="McCann A."/>
            <person name="Guo C."/>
            <person name="Argimon S."/>
            <person name="Zhang W."/>
            <person name="Yang X."/>
            <person name="Jeffery I.B."/>
            <person name="Cooney J.C."/>
            <person name="Kagawa T.F."/>
            <person name="Liu W."/>
            <person name="Song Y."/>
            <person name="Salvetti E."/>
            <person name="Wrobel A."/>
            <person name="Rasinkangas P."/>
            <person name="Parkhill J."/>
            <person name="Rea M.C."/>
            <person name="O'Sullivan O."/>
            <person name="Ritari J."/>
            <person name="Douillard F.P."/>
            <person name="Paul Ross R."/>
            <person name="Yang R."/>
            <person name="Briner A.E."/>
            <person name="Felis G.E."/>
            <person name="de Vos W.M."/>
            <person name="Barrangou R."/>
            <person name="Klaenhammer T.R."/>
            <person name="Caufield P.W."/>
            <person name="Cui Y."/>
            <person name="Zhang H."/>
            <person name="O'Toole P.W."/>
        </authorList>
    </citation>
    <scope>NUCLEOTIDE SEQUENCE [LARGE SCALE GENOMIC DNA]</scope>
    <source>
        <strain evidence="4 5">DSM 13343</strain>
    </source>
</reference>
<proteinExistence type="predicted"/>
<name>A0A0R1QIG9_9LACO</name>
<evidence type="ECO:0000256" key="3">
    <source>
        <dbReference type="ARBA" id="ARBA00022723"/>
    </source>
</evidence>